<accession>A0A0F7S928</accession>
<dbReference type="Proteomes" id="UP000242770">
    <property type="component" value="Unassembled WGS sequence"/>
</dbReference>
<keyword evidence="3" id="KW-1185">Reference proteome</keyword>
<feature type="chain" id="PRO_5002522129" evidence="1">
    <location>
        <begin position="22"/>
        <end position="42"/>
    </location>
</feature>
<sequence length="42" mass="4604">MKKSLCLLCFFFRRLALSTFAQAQAQAQRSSSGQSAAVHEQG</sequence>
<proteinExistence type="predicted"/>
<dbReference type="EMBL" id="CCFA01004650">
    <property type="protein sequence ID" value="CDW99407.1"/>
    <property type="molecule type" value="Genomic_DNA"/>
</dbReference>
<reference evidence="3" key="1">
    <citation type="submission" date="2014-06" db="EMBL/GenBank/DDBJ databases">
        <authorList>
            <person name="Berkman P.J."/>
        </authorList>
    </citation>
    <scope>NUCLEOTIDE SEQUENCE [LARGE SCALE GENOMIC DNA]</scope>
</reference>
<organism evidence="2 3">
    <name type="scientific">Sporisorium scitamineum</name>
    <dbReference type="NCBI Taxonomy" id="49012"/>
    <lineage>
        <taxon>Eukaryota</taxon>
        <taxon>Fungi</taxon>
        <taxon>Dikarya</taxon>
        <taxon>Basidiomycota</taxon>
        <taxon>Ustilaginomycotina</taxon>
        <taxon>Ustilaginomycetes</taxon>
        <taxon>Ustilaginales</taxon>
        <taxon>Ustilaginaceae</taxon>
        <taxon>Sporisorium</taxon>
    </lineage>
</organism>
<evidence type="ECO:0000313" key="2">
    <source>
        <dbReference type="EMBL" id="CDW99407.1"/>
    </source>
</evidence>
<name>A0A0F7S928_9BASI</name>
<gene>
    <name evidence="2" type="primary">SSCI76320.1</name>
</gene>
<evidence type="ECO:0000256" key="1">
    <source>
        <dbReference type="SAM" id="SignalP"/>
    </source>
</evidence>
<protein>
    <submittedName>
        <fullName evidence="2">Uncharacterized protein</fullName>
    </submittedName>
</protein>
<evidence type="ECO:0000313" key="3">
    <source>
        <dbReference type="Proteomes" id="UP000242770"/>
    </source>
</evidence>
<feature type="signal peptide" evidence="1">
    <location>
        <begin position="1"/>
        <end position="21"/>
    </location>
</feature>
<keyword evidence="1" id="KW-0732">Signal</keyword>
<dbReference type="AlphaFoldDB" id="A0A0F7S928"/>